<keyword evidence="2" id="KW-0238">DNA-binding</keyword>
<dbReference type="GO" id="GO:0003700">
    <property type="term" value="F:DNA-binding transcription factor activity"/>
    <property type="evidence" value="ECO:0007669"/>
    <property type="project" value="InterPro"/>
</dbReference>
<evidence type="ECO:0000256" key="3">
    <source>
        <dbReference type="ARBA" id="ARBA00023163"/>
    </source>
</evidence>
<organism evidence="5 6">
    <name type="scientific">Enterococcus rivorum</name>
    <dbReference type="NCBI Taxonomy" id="762845"/>
    <lineage>
        <taxon>Bacteria</taxon>
        <taxon>Bacillati</taxon>
        <taxon>Bacillota</taxon>
        <taxon>Bacilli</taxon>
        <taxon>Lactobacillales</taxon>
        <taxon>Enterococcaceae</taxon>
        <taxon>Enterococcus</taxon>
    </lineage>
</organism>
<protein>
    <submittedName>
        <fullName evidence="5">GntR family transcriptional regulator</fullName>
    </submittedName>
</protein>
<evidence type="ECO:0000256" key="1">
    <source>
        <dbReference type="ARBA" id="ARBA00023015"/>
    </source>
</evidence>
<dbReference type="InterPro" id="IPR036390">
    <property type="entry name" value="WH_DNA-bd_sf"/>
</dbReference>
<dbReference type="PROSITE" id="PS50949">
    <property type="entry name" value="HTH_GNTR"/>
    <property type="match status" value="1"/>
</dbReference>
<proteinExistence type="predicted"/>
<dbReference type="SUPFAM" id="SSF46785">
    <property type="entry name" value="Winged helix' DNA-binding domain"/>
    <property type="match status" value="1"/>
</dbReference>
<dbReference type="Gene3D" id="1.10.10.10">
    <property type="entry name" value="Winged helix-like DNA-binding domain superfamily/Winged helix DNA-binding domain"/>
    <property type="match status" value="1"/>
</dbReference>
<dbReference type="EMBL" id="MIEK01000017">
    <property type="protein sequence ID" value="OEH82677.1"/>
    <property type="molecule type" value="Genomic_DNA"/>
</dbReference>
<evidence type="ECO:0000313" key="5">
    <source>
        <dbReference type="EMBL" id="OEH82677.1"/>
    </source>
</evidence>
<dbReference type="OrthoDB" id="362473at2"/>
<dbReference type="SMART" id="SM00345">
    <property type="entry name" value="HTH_GNTR"/>
    <property type="match status" value="1"/>
</dbReference>
<keyword evidence="3" id="KW-0804">Transcription</keyword>
<dbReference type="RefSeq" id="WP_069698313.1">
    <property type="nucleotide sequence ID" value="NZ_JAGGMA010000024.1"/>
</dbReference>
<evidence type="ECO:0000313" key="6">
    <source>
        <dbReference type="Proteomes" id="UP000095256"/>
    </source>
</evidence>
<dbReference type="Pfam" id="PF00392">
    <property type="entry name" value="GntR"/>
    <property type="match status" value="1"/>
</dbReference>
<name>A0A1E5KXV6_9ENTE</name>
<keyword evidence="1" id="KW-0805">Transcription regulation</keyword>
<dbReference type="PANTHER" id="PTHR38445:SF9">
    <property type="entry name" value="HTH-TYPE TRANSCRIPTIONAL REPRESSOR YTRA"/>
    <property type="match status" value="1"/>
</dbReference>
<feature type="domain" description="HTH gntR-type" evidence="4">
    <location>
        <begin position="10"/>
        <end position="78"/>
    </location>
</feature>
<sequence length="130" mass="14951">MVFINKTSSKPYYEQLMLGIKEEIISGLLKPGDQLPSVREMARQLMMNPNTVSKAYKLLESQDVIITVKGKGTYIKTIDQELRNESQILKLKKQLNDLVIEANYLTISKAEMNAWLEEIYNHLKGESRCD</sequence>
<dbReference type="InterPro" id="IPR036388">
    <property type="entry name" value="WH-like_DNA-bd_sf"/>
</dbReference>
<evidence type="ECO:0000259" key="4">
    <source>
        <dbReference type="PROSITE" id="PS50949"/>
    </source>
</evidence>
<dbReference type="Proteomes" id="UP000095256">
    <property type="component" value="Unassembled WGS sequence"/>
</dbReference>
<dbReference type="GO" id="GO:0003677">
    <property type="term" value="F:DNA binding"/>
    <property type="evidence" value="ECO:0007669"/>
    <property type="project" value="UniProtKB-KW"/>
</dbReference>
<comment type="caution">
    <text evidence="5">The sequence shown here is derived from an EMBL/GenBank/DDBJ whole genome shotgun (WGS) entry which is preliminary data.</text>
</comment>
<keyword evidence="6" id="KW-1185">Reference proteome</keyword>
<accession>A0A1E5KXV6</accession>
<dbReference type="STRING" id="762845.BCR26_12125"/>
<dbReference type="InterPro" id="IPR000524">
    <property type="entry name" value="Tscrpt_reg_HTH_GntR"/>
</dbReference>
<evidence type="ECO:0000256" key="2">
    <source>
        <dbReference type="ARBA" id="ARBA00023125"/>
    </source>
</evidence>
<gene>
    <name evidence="5" type="ORF">BCR26_12125</name>
</gene>
<dbReference type="PANTHER" id="PTHR38445">
    <property type="entry name" value="HTH-TYPE TRANSCRIPTIONAL REPRESSOR YTRA"/>
    <property type="match status" value="1"/>
</dbReference>
<dbReference type="AlphaFoldDB" id="A0A1E5KXV6"/>
<reference evidence="5 6" key="1">
    <citation type="submission" date="2016-09" db="EMBL/GenBank/DDBJ databases">
        <authorList>
            <person name="Capua I."/>
            <person name="De Benedictis P."/>
            <person name="Joannis T."/>
            <person name="Lombin L.H."/>
            <person name="Cattoli G."/>
        </authorList>
    </citation>
    <scope>NUCLEOTIDE SEQUENCE [LARGE SCALE GENOMIC DNA]</scope>
    <source>
        <strain evidence="5 6">LMG 25899</strain>
    </source>
</reference>
<dbReference type="CDD" id="cd07377">
    <property type="entry name" value="WHTH_GntR"/>
    <property type="match status" value="1"/>
</dbReference>